<gene>
    <name evidence="5" type="ORF">ALP8811_01594</name>
</gene>
<dbReference type="RefSeq" id="WP_108856572.1">
    <property type="nucleotide sequence ID" value="NZ_OMOI01000001.1"/>
</dbReference>
<dbReference type="CDD" id="cd19607">
    <property type="entry name" value="GTA_TIM-barrel-like"/>
    <property type="match status" value="1"/>
</dbReference>
<dbReference type="Pfam" id="PF23666">
    <property type="entry name" value="Rcc01698_C"/>
    <property type="match status" value="1"/>
</dbReference>
<dbReference type="EMBL" id="OMOI01000001">
    <property type="protein sequence ID" value="SPF76586.1"/>
    <property type="molecule type" value="Genomic_DNA"/>
</dbReference>
<feature type="region of interest" description="Disordered" evidence="1">
    <location>
        <begin position="663"/>
        <end position="685"/>
    </location>
</feature>
<protein>
    <recommendedName>
        <fullName evidence="7">Host specificity protein</fullName>
    </recommendedName>
</protein>
<organism evidence="5 6">
    <name type="scientific">Aliiroseovarius pelagivivens</name>
    <dbReference type="NCBI Taxonomy" id="1639690"/>
    <lineage>
        <taxon>Bacteria</taxon>
        <taxon>Pseudomonadati</taxon>
        <taxon>Pseudomonadota</taxon>
        <taxon>Alphaproteobacteria</taxon>
        <taxon>Rhodobacterales</taxon>
        <taxon>Paracoccaceae</taxon>
        <taxon>Aliiroseovarius</taxon>
    </lineage>
</organism>
<accession>A0A2R8AKP6</accession>
<evidence type="ECO:0000259" key="4">
    <source>
        <dbReference type="Pfam" id="PF23666"/>
    </source>
</evidence>
<dbReference type="Proteomes" id="UP000244911">
    <property type="component" value="Unassembled WGS sequence"/>
</dbReference>
<dbReference type="InterPro" id="IPR032876">
    <property type="entry name" value="J_dom"/>
</dbReference>
<dbReference type="OrthoDB" id="8445115at2"/>
<feature type="domain" description="GTA TIM-barrel-like" evidence="2">
    <location>
        <begin position="444"/>
        <end position="740"/>
    </location>
</feature>
<dbReference type="Pfam" id="PF13547">
    <property type="entry name" value="GTA_TIM"/>
    <property type="match status" value="1"/>
</dbReference>
<proteinExistence type="predicted"/>
<evidence type="ECO:0000313" key="6">
    <source>
        <dbReference type="Proteomes" id="UP000244911"/>
    </source>
</evidence>
<evidence type="ECO:0000259" key="3">
    <source>
        <dbReference type="Pfam" id="PF13550"/>
    </source>
</evidence>
<dbReference type="InterPro" id="IPR056490">
    <property type="entry name" value="Rcc01698_C"/>
</dbReference>
<evidence type="ECO:0000259" key="2">
    <source>
        <dbReference type="Pfam" id="PF13547"/>
    </source>
</evidence>
<sequence length="1307" mass="143098">MATILLSAVGAAAGASIGGGFLGLSSVVIGKAIGATIGQTIDNRILGAGSDPIETGRVDRLRLSGASEGTAIPMIYGRARLGGQVIWSTRFKENATTTGGGGKGLAPPPEPEATTYSYSISLAVALCEGEITRVGRIWADGNQIEKGDLNIRVYKGSESQLPDPKIEAVKGAGKAPAYRGIAYVVIEDLDVSQFGNRVPQFSFEVFRPEQPNQDKEVARGTQAVALIPGTGEYAMATSKVHYNGGPGVSGGSNLNNPSGKTDFVTSYRQMREEMPNCKNTALVVSWFGNDLRCGSCQIQPRVEQHEMDGKSMPWTVSGVSRGLAGLVPRDEDDRPVYGGTPSDQAVKEAIEFASRNDRKTTFYPFILMEQMEGNTLFDPWSAQIGQPELPWRGRITTLLAPHHPGSPDGTAGAVSQVDAFFGDAQPGDFTVTGQGVDYTGPSEFSYRRFILHYAHLCASAGGVDAFLIGSELRSLTQIRGPGNSFPVVEQLMQLAEDVRGILGAETKISYAADWSEYFGYQPQDGTGDVFFHLDPLWSHDEIDFVGIDNYMPLSDWRDGFDHADAGHGSIYNLDYLKANIEGGEGYDWYYKTPDARELQIRTQITDGAHGEDWVYRYKDLRGWWENSHHNRVGGVRDVTPTDWLPGAKPFWFTEMGCAAIDKGTNQPNKFLDPKSSESSLPRYSSGRRDDLMQAQYLRAMYDYWGDSTHNPHHSATGVQMLDMNRAHVWAWDTRPFPQFPNRKGLWSDGANYDRGHWLNGRASSRSLASVVSEICDRSGVTRYDVSKLYGLVRGYVVDQIGGARSALQPLMLAYGFEVSEREGVLIFASRTGRPDYILDPEKMALSTERDTTLERIRAPEAELAGRVRLNYIEGGGDYDIRAVEAIFPDETSYSVSTSEIPLILTRAEARAITERWLSEARVARDSASFALPPSELSKGAGDVLKLETDAGTEHFRVDHVEHAGVQNIRAVRVEPGLFLPSDSAEPSPAVKPYVPPAPVFPLFMDLPLLTGDEVPHAPHIAITAEPWPGNIAIYRSASDNGYRRIDRVTARSIVGVTETDLFTAPSGVLDRGPALRVKLSSPATLFSVSDEDLLNGANVLAIGDGSPDNWEILQFATADLVGEQTYDLSLRLRGQLGTDATMPSLWPIGSYVVVLDGTQDQIPLASSARGLNRHYRIGPARKAYTDDSFVHEIHAFNGNGLRPYAPTHLTARDQSGDHQISWIRRTRVDGDRWGETDVPLGEVEERYRVRIIDGGTVKRELDVASPSWIYDAVLRAADMVSGSYTVEVAQLSERFGPGPFAQLQVML</sequence>
<evidence type="ECO:0000256" key="1">
    <source>
        <dbReference type="SAM" id="MobiDB-lite"/>
    </source>
</evidence>
<keyword evidence="6" id="KW-1185">Reference proteome</keyword>
<dbReference type="InterPro" id="IPR025195">
    <property type="entry name" value="GTA_TIM_dom"/>
</dbReference>
<name>A0A2R8AKP6_9RHOB</name>
<dbReference type="SUPFAM" id="SSF51445">
    <property type="entry name" value="(Trans)glycosidases"/>
    <property type="match status" value="1"/>
</dbReference>
<feature type="domain" description="Tip attachment protein J" evidence="3">
    <location>
        <begin position="799"/>
        <end position="961"/>
    </location>
</feature>
<dbReference type="InterPro" id="IPR017853">
    <property type="entry name" value="GH"/>
</dbReference>
<evidence type="ECO:0008006" key="7">
    <source>
        <dbReference type="Google" id="ProtNLM"/>
    </source>
</evidence>
<reference evidence="5 6" key="1">
    <citation type="submission" date="2018-03" db="EMBL/GenBank/DDBJ databases">
        <authorList>
            <person name="Keele B.F."/>
        </authorList>
    </citation>
    <scope>NUCLEOTIDE SEQUENCE [LARGE SCALE GENOMIC DNA]</scope>
    <source>
        <strain evidence="5 6">CECT 8811</strain>
    </source>
</reference>
<dbReference type="Pfam" id="PF13550">
    <property type="entry name" value="Phage-tail_3"/>
    <property type="match status" value="1"/>
</dbReference>
<feature type="domain" description="Rcc01698-like C-terminal" evidence="4">
    <location>
        <begin position="1053"/>
        <end position="1153"/>
    </location>
</feature>
<evidence type="ECO:0000313" key="5">
    <source>
        <dbReference type="EMBL" id="SPF76586.1"/>
    </source>
</evidence>
<dbReference type="Gene3D" id="3.20.20.80">
    <property type="entry name" value="Glycosidases"/>
    <property type="match status" value="1"/>
</dbReference>